<keyword evidence="3" id="KW-0808">Transferase</keyword>
<dbReference type="GO" id="GO:0046872">
    <property type="term" value="F:metal ion binding"/>
    <property type="evidence" value="ECO:0007669"/>
    <property type="project" value="UniProtKB-KW"/>
</dbReference>
<dbReference type="SUPFAM" id="SSF46973">
    <property type="entry name" value="Enzyme IIa from lactose specific PTS, IIa-lac"/>
    <property type="match status" value="1"/>
</dbReference>
<dbReference type="PIRSF" id="PIRSF000699">
    <property type="entry name" value="PTS_IILac_III"/>
    <property type="match status" value="1"/>
</dbReference>
<dbReference type="PROSITE" id="PS51095">
    <property type="entry name" value="PTS_EIIA_TYPE_3"/>
    <property type="match status" value="1"/>
</dbReference>
<feature type="binding site" evidence="6">
    <location>
        <position position="85"/>
    </location>
    <ligand>
        <name>Mg(2+)</name>
        <dbReference type="ChEBI" id="CHEBI:18420"/>
        <note>ligand shared between all trimeric partners</note>
    </ligand>
</feature>
<keyword evidence="9" id="KW-1185">Reference proteome</keyword>
<dbReference type="Pfam" id="PF02255">
    <property type="entry name" value="PTS_IIA"/>
    <property type="match status" value="1"/>
</dbReference>
<name>A0A0R1N9R6_9LACO</name>
<dbReference type="RefSeq" id="WP_057817168.1">
    <property type="nucleotide sequence ID" value="NZ_AZEC01000001.1"/>
</dbReference>
<keyword evidence="6" id="KW-0479">Metal-binding</keyword>
<dbReference type="GO" id="GO:0009401">
    <property type="term" value="P:phosphoenolpyruvate-dependent sugar phosphotransferase system"/>
    <property type="evidence" value="ECO:0007669"/>
    <property type="project" value="UniProtKB-KW"/>
</dbReference>
<dbReference type="AlphaFoldDB" id="A0A0R1N9R6"/>
<evidence type="ECO:0000256" key="6">
    <source>
        <dbReference type="PIRSR" id="PIRSR000699-2"/>
    </source>
</evidence>
<dbReference type="CDD" id="cd00215">
    <property type="entry name" value="PTS_IIA_lac"/>
    <property type="match status" value="1"/>
</dbReference>
<dbReference type="PANTHER" id="PTHR34382">
    <property type="entry name" value="PTS SYSTEM N,N'-DIACETYLCHITOBIOSE-SPECIFIC EIIA COMPONENT"/>
    <property type="match status" value="1"/>
</dbReference>
<evidence type="ECO:0000256" key="2">
    <source>
        <dbReference type="ARBA" id="ARBA00022597"/>
    </source>
</evidence>
<comment type="caution">
    <text evidence="8">The sequence shown here is derived from an EMBL/GenBank/DDBJ whole genome shotgun (WGS) entry which is preliminary data.</text>
</comment>
<dbReference type="PATRIC" id="fig|1423792.3.peg.100"/>
<evidence type="ECO:0000313" key="8">
    <source>
        <dbReference type="EMBL" id="KRL14450.1"/>
    </source>
</evidence>
<keyword evidence="1" id="KW-0813">Transport</keyword>
<dbReference type="InterPro" id="IPR003188">
    <property type="entry name" value="PTS_IIA_lac/cel"/>
</dbReference>
<proteinExistence type="predicted"/>
<evidence type="ECO:0000256" key="4">
    <source>
        <dbReference type="ARBA" id="ARBA00022683"/>
    </source>
</evidence>
<dbReference type="Proteomes" id="UP000051330">
    <property type="component" value="Unassembled WGS sequence"/>
</dbReference>
<dbReference type="EMBL" id="AZEC01000001">
    <property type="protein sequence ID" value="KRL14450.1"/>
    <property type="molecule type" value="Genomic_DNA"/>
</dbReference>
<accession>A0A0R1N9R6</accession>
<protein>
    <recommendedName>
        <fullName evidence="10">PTS system, cellobiose-specific IIA component</fullName>
    </recommendedName>
</protein>
<feature type="modified residue" description="Phosphohistidine; by HPr" evidence="7">
    <location>
        <position position="82"/>
    </location>
</feature>
<dbReference type="OrthoDB" id="350602at2"/>
<dbReference type="PANTHER" id="PTHR34382:SF7">
    <property type="entry name" value="PTS SYSTEM N,N'-DIACETYLCHITOBIOSE-SPECIFIC EIIA COMPONENT"/>
    <property type="match status" value="1"/>
</dbReference>
<keyword evidence="6" id="KW-0460">Magnesium</keyword>
<comment type="cofactor">
    <cofactor evidence="6">
        <name>Mg(2+)</name>
        <dbReference type="ChEBI" id="CHEBI:18420"/>
    </cofactor>
    <text evidence="6">Binds 1 Mg(2+) ion per trimer.</text>
</comment>
<evidence type="ECO:0000256" key="5">
    <source>
        <dbReference type="PIRSR" id="PIRSR000699-1"/>
    </source>
</evidence>
<evidence type="ECO:0000313" key="9">
    <source>
        <dbReference type="Proteomes" id="UP000051330"/>
    </source>
</evidence>
<keyword evidence="2" id="KW-0762">Sugar transport</keyword>
<organism evidence="8 9">
    <name type="scientific">Schleiferilactobacillus perolens DSM 12744</name>
    <dbReference type="NCBI Taxonomy" id="1423792"/>
    <lineage>
        <taxon>Bacteria</taxon>
        <taxon>Bacillati</taxon>
        <taxon>Bacillota</taxon>
        <taxon>Bacilli</taxon>
        <taxon>Lactobacillales</taxon>
        <taxon>Lactobacillaceae</taxon>
        <taxon>Schleiferilactobacillus</taxon>
    </lineage>
</organism>
<dbReference type="Gene3D" id="1.20.58.80">
    <property type="entry name" value="Phosphotransferase system, lactose/cellobiose-type IIA subunit"/>
    <property type="match status" value="1"/>
</dbReference>
<gene>
    <name evidence="8" type="ORF">FD09_GL000098</name>
</gene>
<reference evidence="8 9" key="1">
    <citation type="journal article" date="2015" name="Genome Announc.">
        <title>Expanding the biotechnology potential of lactobacilli through comparative genomics of 213 strains and associated genera.</title>
        <authorList>
            <person name="Sun Z."/>
            <person name="Harris H.M."/>
            <person name="McCann A."/>
            <person name="Guo C."/>
            <person name="Argimon S."/>
            <person name="Zhang W."/>
            <person name="Yang X."/>
            <person name="Jeffery I.B."/>
            <person name="Cooney J.C."/>
            <person name="Kagawa T.F."/>
            <person name="Liu W."/>
            <person name="Song Y."/>
            <person name="Salvetti E."/>
            <person name="Wrobel A."/>
            <person name="Rasinkangas P."/>
            <person name="Parkhill J."/>
            <person name="Rea M.C."/>
            <person name="O'Sullivan O."/>
            <person name="Ritari J."/>
            <person name="Douillard F.P."/>
            <person name="Paul Ross R."/>
            <person name="Yang R."/>
            <person name="Briner A.E."/>
            <person name="Felis G.E."/>
            <person name="de Vos W.M."/>
            <person name="Barrangou R."/>
            <person name="Klaenhammer T.R."/>
            <person name="Caufield P.W."/>
            <person name="Cui Y."/>
            <person name="Zhang H."/>
            <person name="O'Toole P.W."/>
        </authorList>
    </citation>
    <scope>NUCLEOTIDE SEQUENCE [LARGE SCALE GENOMIC DNA]</scope>
    <source>
        <strain evidence="8 9">DSM 12744</strain>
    </source>
</reference>
<dbReference type="GO" id="GO:0016740">
    <property type="term" value="F:transferase activity"/>
    <property type="evidence" value="ECO:0007669"/>
    <property type="project" value="UniProtKB-KW"/>
</dbReference>
<sequence length="113" mass="12769">MLDKEYNDETENIAMEIIAHSGDGRSLAFEALKAAREGDHQKAENLLAQSNREINKAHNVQSQMLVDEANGKQTDFSILLIHSQDHFMASMLANELISEMVRMYQTFEGGKQE</sequence>
<dbReference type="STRING" id="1423792.FD09_GL000098"/>
<evidence type="ECO:0000256" key="7">
    <source>
        <dbReference type="PROSITE-ProRule" id="PRU00418"/>
    </source>
</evidence>
<feature type="active site" description="Tele-phosphohistidine intermediate" evidence="5">
    <location>
        <position position="82"/>
    </location>
</feature>
<dbReference type="InterPro" id="IPR036542">
    <property type="entry name" value="PTS_IIA_lac/cel_sf"/>
</dbReference>
<evidence type="ECO:0000256" key="3">
    <source>
        <dbReference type="ARBA" id="ARBA00022679"/>
    </source>
</evidence>
<keyword evidence="4" id="KW-0598">Phosphotransferase system</keyword>
<evidence type="ECO:0008006" key="10">
    <source>
        <dbReference type="Google" id="ProtNLM"/>
    </source>
</evidence>
<evidence type="ECO:0000256" key="1">
    <source>
        <dbReference type="ARBA" id="ARBA00022448"/>
    </source>
</evidence>